<accession>A0A4Q0AI72</accession>
<dbReference type="AlphaFoldDB" id="A0A4Q0AI72"/>
<reference evidence="1" key="1">
    <citation type="submission" date="2019-01" db="EMBL/GenBank/DDBJ databases">
        <title>Genomic signatures and co-occurrence patterns of the ultra-small Saccharimodia (Patescibacteria phylum) suggest a symbiotic lifestyle.</title>
        <authorList>
            <person name="Lemos L."/>
            <person name="Medeiros J."/>
            <person name="Andreote F."/>
            <person name="Fernandes G."/>
            <person name="Varani A."/>
            <person name="Oliveira G."/>
            <person name="Pylro V."/>
        </authorList>
    </citation>
    <scope>NUCLEOTIDE SEQUENCE [LARGE SCALE GENOMIC DNA]</scope>
    <source>
        <strain evidence="1">AMD02</strain>
    </source>
</reference>
<name>A0A4Q0AI72_9BACT</name>
<comment type="caution">
    <text evidence="1">The sequence shown here is derived from an EMBL/GenBank/DDBJ whole genome shotgun (WGS) entry which is preliminary data.</text>
</comment>
<sequence length="282" mass="33303">MKKLVSGIIGTQEIFELDGRIRISREFDQEQATAMGIHRAQRIGELALTEPTRGFKRMVSGLWIPHSATENNAVTQFPETFMRTSAHFVRNKVFEKYLGEGTEHAVAEVRVAVWAQLASDNQQRAIANKYDEWRENGRQKAVDMNSGITYDGFVNRRHSEHHSAVMGSIASYLADLKSYIAHPDAMNGVRRKWTQDGWTKVRNEQLEWTQNFMKKQPDWEFDRFFIETYYNHRSRAKFWYDVIQKSRRMREDIILQRRLNTWREDMIRRGYDVSKNSFTLLK</sequence>
<dbReference type="Proteomes" id="UP000289257">
    <property type="component" value="Unassembled WGS sequence"/>
</dbReference>
<keyword evidence="2" id="KW-1185">Reference proteome</keyword>
<evidence type="ECO:0000313" key="2">
    <source>
        <dbReference type="Proteomes" id="UP000289257"/>
    </source>
</evidence>
<organism evidence="1 2">
    <name type="scientific">Candidatus Microsaccharimonas sossegonensis</name>
    <dbReference type="NCBI Taxonomy" id="2506948"/>
    <lineage>
        <taxon>Bacteria</taxon>
        <taxon>Candidatus Saccharimonadota</taxon>
        <taxon>Candidatus Saccharimonadia</taxon>
        <taxon>Candidatus Saccharimonadales</taxon>
        <taxon>Candidatus Saccharimonadaceae</taxon>
        <taxon>Candidatus Microsaccharimonas</taxon>
    </lineage>
</organism>
<evidence type="ECO:0000313" key="1">
    <source>
        <dbReference type="EMBL" id="RWZ78740.1"/>
    </source>
</evidence>
<gene>
    <name evidence="1" type="ORF">EOT05_03255</name>
</gene>
<proteinExistence type="predicted"/>
<protein>
    <submittedName>
        <fullName evidence="1">Uncharacterized protein</fullName>
    </submittedName>
</protein>
<dbReference type="EMBL" id="SCKX01000001">
    <property type="protein sequence ID" value="RWZ78740.1"/>
    <property type="molecule type" value="Genomic_DNA"/>
</dbReference>